<accession>F2UHC5</accession>
<organism evidence="2">
    <name type="scientific">Salpingoeca rosetta (strain ATCC 50818 / BSB-021)</name>
    <dbReference type="NCBI Taxonomy" id="946362"/>
    <lineage>
        <taxon>Eukaryota</taxon>
        <taxon>Choanoflagellata</taxon>
        <taxon>Craspedida</taxon>
        <taxon>Salpingoecidae</taxon>
        <taxon>Salpingoeca</taxon>
    </lineage>
</organism>
<dbReference type="Gene3D" id="1.20.140.30">
    <property type="entry name" value="MOB kinase activator"/>
    <property type="match status" value="1"/>
</dbReference>
<dbReference type="AlphaFoldDB" id="F2UHC5"/>
<reference evidence="1" key="1">
    <citation type="submission" date="2009-08" db="EMBL/GenBank/DDBJ databases">
        <title>Annotation of Salpingoeca rosetta.</title>
        <authorList>
            <consortium name="The Broad Institute Genome Sequencing Platform"/>
            <person name="Russ C."/>
            <person name="Cuomo C."/>
            <person name="Burger G."/>
            <person name="Gray M.W."/>
            <person name="Holland P.W.H."/>
            <person name="King N."/>
            <person name="Lang F.B.F."/>
            <person name="Roger A.J."/>
            <person name="Ruiz-Trillo I."/>
            <person name="Young S.K."/>
            <person name="Zeng Q."/>
            <person name="Gargeya S."/>
            <person name="Alvarado L."/>
            <person name="Berlin A."/>
            <person name="Chapman S.B."/>
            <person name="Chen Z."/>
            <person name="Freedman E."/>
            <person name="Gellesch M."/>
            <person name="Goldberg J."/>
            <person name="Griggs A."/>
            <person name="Gujja S."/>
            <person name="Heilman E."/>
            <person name="Heiman D."/>
            <person name="Howarth C."/>
            <person name="Mehta T."/>
            <person name="Neiman D."/>
            <person name="Pearson M."/>
            <person name="Roberts A."/>
            <person name="Saif S."/>
            <person name="Shea T."/>
            <person name="Shenoy N."/>
            <person name="Sisk P."/>
            <person name="Stolte C."/>
            <person name="Sykes S."/>
            <person name="White J."/>
            <person name="Yandava C."/>
            <person name="Haas B."/>
            <person name="Nusbaum C."/>
            <person name="Birren B."/>
        </authorList>
    </citation>
    <scope>NUCLEOTIDE SEQUENCE [LARGE SCALE GENOMIC DNA]</scope>
    <source>
        <strain evidence="1">ATCC 50818</strain>
    </source>
</reference>
<dbReference type="KEGG" id="sre:PTSG_07641"/>
<dbReference type="GeneID" id="16071998"/>
<dbReference type="OrthoDB" id="8170117at2759"/>
<dbReference type="OMA" id="VDNEQMF"/>
<dbReference type="SUPFAM" id="SSF101152">
    <property type="entry name" value="Mob1/phocein"/>
    <property type="match status" value="1"/>
</dbReference>
<proteinExistence type="predicted"/>
<protein>
    <submittedName>
        <fullName evidence="1">MOB1 protein</fullName>
    </submittedName>
</protein>
<name>F2UHC5_SALR5</name>
<evidence type="ECO:0000313" key="1">
    <source>
        <dbReference type="EMBL" id="EGD76524.1"/>
    </source>
</evidence>
<sequence>MSFLFNKAQKTFKPKKNIPEGSHQQVLKQYVDETLGSGNLSQAVKLPPGEDINEWLAVNTVDFFNQINMLYGTISEFCTAESCPVMSAGPKYEYLWADRTTVKKPIQCSAPEYIDYLMTWVQSQLDDESLFPSKVGVPFPPKFLNTAKVILKRLYRVYAHMYHSHFKEVVALGEEPHLNTSFKHFVYFIQEFNLVDKKELEPMQELIDRLLEKDRQKEAKEASSHAAS</sequence>
<dbReference type="SMART" id="SM01388">
    <property type="entry name" value="Mob1_phocein"/>
    <property type="match status" value="1"/>
</dbReference>
<dbReference type="RefSeq" id="XP_004991438.1">
    <property type="nucleotide sequence ID" value="XM_004991381.1"/>
</dbReference>
<dbReference type="InParanoid" id="F2UHC5"/>
<dbReference type="FunFam" id="1.20.140.30:FF:000001">
    <property type="entry name" value="MOB kinase activator 1A"/>
    <property type="match status" value="1"/>
</dbReference>
<keyword evidence="2" id="KW-1185">Reference proteome</keyword>
<dbReference type="eggNOG" id="KOG0440">
    <property type="taxonomic scope" value="Eukaryota"/>
</dbReference>
<dbReference type="PANTHER" id="PTHR22599">
    <property type="entry name" value="MPS ONE BINDER KINASE ACTIVATOR-LIKE MOB"/>
    <property type="match status" value="1"/>
</dbReference>
<gene>
    <name evidence="1" type="ORF">PTSG_07641</name>
</gene>
<dbReference type="InterPro" id="IPR036703">
    <property type="entry name" value="MOB_kinase_act_sf"/>
</dbReference>
<dbReference type="Pfam" id="PF03637">
    <property type="entry name" value="Mob1_phocein"/>
    <property type="match status" value="1"/>
</dbReference>
<dbReference type="FunCoup" id="F2UHC5">
    <property type="interactions" value="2035"/>
</dbReference>
<dbReference type="EMBL" id="GL832974">
    <property type="protein sequence ID" value="EGD76524.1"/>
    <property type="molecule type" value="Genomic_DNA"/>
</dbReference>
<dbReference type="Proteomes" id="UP000007799">
    <property type="component" value="Unassembled WGS sequence"/>
</dbReference>
<dbReference type="InterPro" id="IPR005301">
    <property type="entry name" value="MOB_kinase_act_fam"/>
</dbReference>
<dbReference type="STRING" id="946362.F2UHC5"/>
<evidence type="ECO:0000313" key="2">
    <source>
        <dbReference type="Proteomes" id="UP000007799"/>
    </source>
</evidence>